<dbReference type="EC" id="2.1.1.-" evidence="19"/>
<feature type="compositionally biased region" description="Low complexity" evidence="21">
    <location>
        <begin position="577"/>
        <end position="595"/>
    </location>
</feature>
<dbReference type="PROSITE" id="PS51257">
    <property type="entry name" value="PROKAR_LIPOPROTEIN"/>
    <property type="match status" value="1"/>
</dbReference>
<keyword evidence="13" id="KW-0238">DNA-binding</keyword>
<feature type="domain" description="C2H2-type" evidence="23">
    <location>
        <begin position="644"/>
        <end position="671"/>
    </location>
</feature>
<evidence type="ECO:0000256" key="21">
    <source>
        <dbReference type="SAM" id="MobiDB-lite"/>
    </source>
</evidence>
<dbReference type="GO" id="GO:0002250">
    <property type="term" value="P:adaptive immune response"/>
    <property type="evidence" value="ECO:0007669"/>
    <property type="project" value="UniProtKB-KW"/>
</dbReference>
<feature type="domain" description="C2H2-type" evidence="23">
    <location>
        <begin position="756"/>
        <end position="783"/>
    </location>
</feature>
<dbReference type="PANTHER" id="PTHR16515">
    <property type="entry name" value="PR DOMAIN ZINC FINGER PROTEIN"/>
    <property type="match status" value="1"/>
</dbReference>
<feature type="compositionally biased region" description="Polar residues" evidence="21">
    <location>
        <begin position="34"/>
        <end position="55"/>
    </location>
</feature>
<dbReference type="Proteomes" id="UP001230051">
    <property type="component" value="Unassembled WGS sequence"/>
</dbReference>
<keyword evidence="1" id="KW-0678">Repressor</keyword>
<dbReference type="InterPro" id="IPR013087">
    <property type="entry name" value="Znf_C2H2_type"/>
</dbReference>
<keyword evidence="10" id="KW-0862">Zinc</keyword>
<dbReference type="GO" id="GO:0005634">
    <property type="term" value="C:nucleus"/>
    <property type="evidence" value="ECO:0007669"/>
    <property type="project" value="UniProtKB-SubCell"/>
</dbReference>
<dbReference type="FunFam" id="3.30.160.60:FF:000211">
    <property type="entry name" value="PR domain zinc finger protein 1"/>
    <property type="match status" value="1"/>
</dbReference>
<name>A0AAD8GB89_ACIOX</name>
<evidence type="ECO:0000256" key="18">
    <source>
        <dbReference type="ARBA" id="ARBA00067594"/>
    </source>
</evidence>
<comment type="function">
    <text evidence="19">Transcription factor that mediates a transcriptional program in various innate and adaptive immune tissue-resident lymphocyte T cell types such as tissue-resident memory T (Trm), natural killer (trNK) and natural killer T (NKT) cells and negatively regulates gene expression of proteins that promote the egress of tissue-resident T-cell populations from non-lymphoid organs. Plays a role in the development, retention and long-term establishment of adaptive and innate tissue-resident lymphocyte T cell types in non-lymphoid organs, such as the skin and gut, but also in other nonbarrier tissues like liver and kidney, and therefore may provide immediate immunological protection against reactivating infections or viral reinfection. Binds specifically to the PRDI element in the promoter of the beta-interferon gene. Drives the maturation of B-lymphocytes into Ig secreting cells. Associates with the transcriptional repressor ZNF683 to chromatin at gene promoter regions.</text>
</comment>
<keyword evidence="3" id="KW-0399">Innate immunity</keyword>
<feature type="domain" description="SET" evidence="24">
    <location>
        <begin position="159"/>
        <end position="276"/>
    </location>
</feature>
<feature type="domain" description="C2H2-type" evidence="23">
    <location>
        <begin position="728"/>
        <end position="755"/>
    </location>
</feature>
<dbReference type="SUPFAM" id="SSF82199">
    <property type="entry name" value="SET domain"/>
    <property type="match status" value="1"/>
</dbReference>
<feature type="signal peptide" evidence="22">
    <location>
        <begin position="1"/>
        <end position="32"/>
    </location>
</feature>
<evidence type="ECO:0000256" key="9">
    <source>
        <dbReference type="ARBA" id="ARBA00022771"/>
    </source>
</evidence>
<evidence type="ECO:0000256" key="6">
    <source>
        <dbReference type="ARBA" id="ARBA00022691"/>
    </source>
</evidence>
<evidence type="ECO:0000256" key="7">
    <source>
        <dbReference type="ARBA" id="ARBA00022723"/>
    </source>
</evidence>
<evidence type="ECO:0000256" key="3">
    <source>
        <dbReference type="ARBA" id="ARBA00022588"/>
    </source>
</evidence>
<keyword evidence="12" id="KW-0805">Transcription regulation</keyword>
<dbReference type="SMART" id="SM00317">
    <property type="entry name" value="SET"/>
    <property type="match status" value="1"/>
</dbReference>
<evidence type="ECO:0000313" key="25">
    <source>
        <dbReference type="EMBL" id="KAK1171153.1"/>
    </source>
</evidence>
<protein>
    <recommendedName>
        <fullName evidence="18 19">PR domain zinc finger protein 1</fullName>
        <ecNumber evidence="19">2.1.1.-</ecNumber>
    </recommendedName>
</protein>
<evidence type="ECO:0000256" key="2">
    <source>
        <dbReference type="ARBA" id="ARBA00022499"/>
    </source>
</evidence>
<dbReference type="AlphaFoldDB" id="A0AAD8GB89"/>
<dbReference type="InterPro" id="IPR001214">
    <property type="entry name" value="SET_dom"/>
</dbReference>
<dbReference type="GO" id="GO:0008168">
    <property type="term" value="F:methyltransferase activity"/>
    <property type="evidence" value="ECO:0007669"/>
    <property type="project" value="UniProtKB-KW"/>
</dbReference>
<evidence type="ECO:0000256" key="19">
    <source>
        <dbReference type="PIRNR" id="PIRNR013212"/>
    </source>
</evidence>
<keyword evidence="22" id="KW-0732">Signal</keyword>
<keyword evidence="5" id="KW-0808">Transferase</keyword>
<dbReference type="GO" id="GO:0001227">
    <property type="term" value="F:DNA-binding transcription repressor activity, RNA polymerase II-specific"/>
    <property type="evidence" value="ECO:0007669"/>
    <property type="project" value="InterPro"/>
</dbReference>
<reference evidence="25" key="1">
    <citation type="submission" date="2022-02" db="EMBL/GenBank/DDBJ databases">
        <title>Atlantic sturgeon de novo genome assembly.</title>
        <authorList>
            <person name="Stock M."/>
            <person name="Klopp C."/>
            <person name="Guiguen Y."/>
            <person name="Cabau C."/>
            <person name="Parinello H."/>
            <person name="Santidrian Yebra-Pimentel E."/>
            <person name="Kuhl H."/>
            <person name="Dirks R.P."/>
            <person name="Guessner J."/>
            <person name="Wuertz S."/>
            <person name="Du K."/>
            <person name="Schartl M."/>
        </authorList>
    </citation>
    <scope>NUCLEOTIDE SEQUENCE</scope>
    <source>
        <strain evidence="25">STURGEONOMICS-FGT-2020</strain>
        <tissue evidence="25">Whole blood</tissue>
    </source>
</reference>
<keyword evidence="8" id="KW-0677">Repeat</keyword>
<comment type="caution">
    <text evidence="25">The sequence shown here is derived from an EMBL/GenBank/DDBJ whole genome shotgun (WGS) entry which is preliminary data.</text>
</comment>
<feature type="compositionally biased region" description="Basic and acidic residues" evidence="21">
    <location>
        <begin position="58"/>
        <end position="70"/>
    </location>
</feature>
<dbReference type="SMART" id="SM00355">
    <property type="entry name" value="ZnF_C2H2"/>
    <property type="match status" value="5"/>
</dbReference>
<dbReference type="InterPro" id="IPR050331">
    <property type="entry name" value="Zinc_finger"/>
</dbReference>
<evidence type="ECO:0000256" key="22">
    <source>
        <dbReference type="SAM" id="SignalP"/>
    </source>
</evidence>
<dbReference type="InterPro" id="IPR046341">
    <property type="entry name" value="SET_dom_sf"/>
</dbReference>
<feature type="domain" description="C2H2-type" evidence="23">
    <location>
        <begin position="700"/>
        <end position="727"/>
    </location>
</feature>
<dbReference type="GO" id="GO:0005737">
    <property type="term" value="C:cytoplasm"/>
    <property type="evidence" value="ECO:0007669"/>
    <property type="project" value="UniProtKB-SubCell"/>
</dbReference>
<comment type="similarity">
    <text evidence="19">Belongs to the class V-like SAM-binding methyltransferase superfamily.</text>
</comment>
<feature type="domain" description="C2H2-type" evidence="23">
    <location>
        <begin position="672"/>
        <end position="699"/>
    </location>
</feature>
<dbReference type="GO" id="GO:0032259">
    <property type="term" value="P:methylation"/>
    <property type="evidence" value="ECO:0007669"/>
    <property type="project" value="UniProtKB-KW"/>
</dbReference>
<evidence type="ECO:0000256" key="10">
    <source>
        <dbReference type="ARBA" id="ARBA00022833"/>
    </source>
</evidence>
<evidence type="ECO:0000256" key="14">
    <source>
        <dbReference type="ARBA" id="ARBA00023130"/>
    </source>
</evidence>
<keyword evidence="15" id="KW-0804">Transcription</keyword>
<feature type="region of interest" description="Disordered" evidence="21">
    <location>
        <begin position="388"/>
        <end position="436"/>
    </location>
</feature>
<evidence type="ECO:0000256" key="17">
    <source>
        <dbReference type="ARBA" id="ARBA00063130"/>
    </source>
</evidence>
<keyword evidence="11" id="KW-0391">Immunity</keyword>
<evidence type="ECO:0000256" key="13">
    <source>
        <dbReference type="ARBA" id="ARBA00023125"/>
    </source>
</evidence>
<dbReference type="Gene3D" id="3.30.160.60">
    <property type="entry name" value="Classic Zinc Finger"/>
    <property type="match status" value="4"/>
</dbReference>
<dbReference type="PROSITE" id="PS50157">
    <property type="entry name" value="ZINC_FINGER_C2H2_2"/>
    <property type="match status" value="5"/>
</dbReference>
<comment type="subunit">
    <text evidence="17">Interacts with PRMT5. Interacts with FBXO10. Interacts with FBXO11. Interacts with multiple nuclear sumoylation E3 ligases, including CBX4, PIAS1, PIAS2, PIAS3, PIAS4, PML and RNF4, but not RANBP2. Interacts with LDB1, SMARCD3 and SMARCC1. Interacts with EEIG1; following TNFSF11/RANKL stimulation in bone marrow-derived macrophages, the interaction promotes the binding of PRDM1/BLIMP1 to the gene promoter of IRF8.</text>
</comment>
<evidence type="ECO:0000256" key="5">
    <source>
        <dbReference type="ARBA" id="ARBA00022679"/>
    </source>
</evidence>
<feature type="region of interest" description="Disordered" evidence="21">
    <location>
        <begin position="330"/>
        <end position="356"/>
    </location>
</feature>
<keyword evidence="4" id="KW-0489">Methyltransferase</keyword>
<dbReference type="FunFam" id="3.30.160.60:FF:000748">
    <property type="entry name" value="PR domain zinc finger protein"/>
    <property type="match status" value="1"/>
</dbReference>
<evidence type="ECO:0000256" key="4">
    <source>
        <dbReference type="ARBA" id="ARBA00022603"/>
    </source>
</evidence>
<accession>A0AAD8GB89</accession>
<keyword evidence="9 20" id="KW-0863">Zinc-finger</keyword>
<dbReference type="FunFam" id="3.30.160.60:FF:000262">
    <property type="entry name" value="PR domain zinc finger protein 1"/>
    <property type="match status" value="1"/>
</dbReference>
<sequence>MKIHALNSKQVGVLCLFITGYASLACQRPALAQTGSGSEVSQNKGRNKTQHSSSPPVLRERHAAQHLSREQSGEHKLFSSMCGSAQSFPAASQHSSDILSVERSLETGESTMKLNMEGADMTKWTEAEFEEKCTYIVNDYTWEPSTDGGNCVKAEASLPRNLMFKHAPNPKEVIGVLSREYIPKGTRFGPLVGEAYTVDTVPKNANRKYFWRIYSNGEFHHFIDGFNEEKSNWMRYVNPAHSQQEQNLAACQNGTNIYFYTVKPIPANQELLVWYCPEFAERLHYPPSGELMMMKLKQSLMDAKQHATEPVGVSQKGTGKKEHSVREILRMTSKEPSEPQTIPTKSLEDSPRKPSPERLFFPRVVYPVRPHINEDYLKANAIYGLDHPNHMTRSPIQSSATPSPSARSSSDNSPRSSPGIIHSPPTPSSQEYKEGFPYTNGLYSRDSYSGYTPPSHLSPAFLPPYNPHPYSRFLLPHYPVSCSSLNRLGAGPVGGTGTGAGVNGLNSFNLFPRMYPLYNNLLAGDSLSQHMLNPSALPGMIPPEASRRLLLSSEPHRDLLIPAPNSAFSATGQQDKPSSPSSSSSPTAGTAATSSEHCMPTKSTSAMLERNEEEAMNLSKMKRNMTGYKTLPYPLKKQNGKIKYECNVCSKTFGQLSNLKVHLRVHSGERPFKCQTCNKGFTQLAHLQKHYLVHTGEKPHECQVCHKRFSSTSNLKTHLRLHSGEKPYQCKLCPAKFTQFVHLKLHKRLHTRERPHKCLHCHKTYIHLCSLQVHLKGHCLAAPGPGVRSLEELNLVNEEIDKFDLSDNADRLEEVDSMDVESVVEKQILNMLWREMDLKASFHKSIGNGLLSSSSGLYEPSNKTSVIKLPHSSPQPLLPVKVKQEKIEHMEH</sequence>
<feature type="chain" id="PRO_5042146252" description="PR domain zinc finger protein 1" evidence="22">
    <location>
        <begin position="33"/>
        <end position="892"/>
    </location>
</feature>
<evidence type="ECO:0000256" key="12">
    <source>
        <dbReference type="ARBA" id="ARBA00023015"/>
    </source>
</evidence>
<evidence type="ECO:0000259" key="24">
    <source>
        <dbReference type="PROSITE" id="PS50280"/>
    </source>
</evidence>
<keyword evidence="16" id="KW-0539">Nucleus</keyword>
<keyword evidence="26" id="KW-1185">Reference proteome</keyword>
<dbReference type="PROSITE" id="PS00028">
    <property type="entry name" value="ZINC_FINGER_C2H2_1"/>
    <property type="match status" value="5"/>
</dbReference>
<evidence type="ECO:0000256" key="1">
    <source>
        <dbReference type="ARBA" id="ARBA00022491"/>
    </source>
</evidence>
<evidence type="ECO:0000313" key="26">
    <source>
        <dbReference type="Proteomes" id="UP001230051"/>
    </source>
</evidence>
<dbReference type="Pfam" id="PF00096">
    <property type="entry name" value="zf-C2H2"/>
    <property type="match status" value="3"/>
</dbReference>
<evidence type="ECO:0000256" key="20">
    <source>
        <dbReference type="PROSITE-ProRule" id="PRU00042"/>
    </source>
</evidence>
<evidence type="ECO:0000256" key="8">
    <source>
        <dbReference type="ARBA" id="ARBA00022737"/>
    </source>
</evidence>
<evidence type="ECO:0000256" key="11">
    <source>
        <dbReference type="ARBA" id="ARBA00022859"/>
    </source>
</evidence>
<comment type="subcellular location">
    <subcellularLocation>
        <location evidence="19">Nucleus</location>
    </subcellularLocation>
    <subcellularLocation>
        <location evidence="19">Cytoplasm</location>
    </subcellularLocation>
</comment>
<dbReference type="FunFam" id="2.170.270.10:FF:000019">
    <property type="entry name" value="PR domain zinc finger protein 1"/>
    <property type="match status" value="1"/>
</dbReference>
<keyword evidence="6" id="KW-0949">S-adenosyl-L-methionine</keyword>
<dbReference type="EMBL" id="JAGXEW010000005">
    <property type="protein sequence ID" value="KAK1171153.1"/>
    <property type="molecule type" value="Genomic_DNA"/>
</dbReference>
<proteinExistence type="inferred from homology"/>
<feature type="compositionally biased region" description="Low complexity" evidence="21">
    <location>
        <begin position="398"/>
        <end position="418"/>
    </location>
</feature>
<gene>
    <name evidence="25" type="ORF">AOXY_G5873</name>
</gene>
<dbReference type="GO" id="GO:0008270">
    <property type="term" value="F:zinc ion binding"/>
    <property type="evidence" value="ECO:0007669"/>
    <property type="project" value="UniProtKB-KW"/>
</dbReference>
<organism evidence="25 26">
    <name type="scientific">Acipenser oxyrinchus oxyrinchus</name>
    <dbReference type="NCBI Taxonomy" id="40147"/>
    <lineage>
        <taxon>Eukaryota</taxon>
        <taxon>Metazoa</taxon>
        <taxon>Chordata</taxon>
        <taxon>Craniata</taxon>
        <taxon>Vertebrata</taxon>
        <taxon>Euteleostomi</taxon>
        <taxon>Actinopterygii</taxon>
        <taxon>Chondrostei</taxon>
        <taxon>Acipenseriformes</taxon>
        <taxon>Acipenseridae</taxon>
        <taxon>Acipenser</taxon>
    </lineage>
</organism>
<dbReference type="GO" id="GO:0045087">
    <property type="term" value="P:innate immune response"/>
    <property type="evidence" value="ECO:0007669"/>
    <property type="project" value="UniProtKB-KW"/>
</dbReference>
<dbReference type="InterPro" id="IPR036236">
    <property type="entry name" value="Znf_C2H2_sf"/>
</dbReference>
<dbReference type="InterPro" id="IPR044413">
    <property type="entry name" value="PRDM1_PR-SET"/>
</dbReference>
<keyword evidence="14" id="KW-1064">Adaptive immunity</keyword>
<dbReference type="GO" id="GO:0045165">
    <property type="term" value="P:cell fate commitment"/>
    <property type="evidence" value="ECO:0007669"/>
    <property type="project" value="UniProtKB-UniRule"/>
</dbReference>
<dbReference type="Gene3D" id="2.170.270.10">
    <property type="entry name" value="SET domain"/>
    <property type="match status" value="1"/>
</dbReference>
<evidence type="ECO:0000256" key="16">
    <source>
        <dbReference type="ARBA" id="ARBA00023242"/>
    </source>
</evidence>
<feature type="compositionally biased region" description="Basic and acidic residues" evidence="21">
    <location>
        <begin position="346"/>
        <end position="356"/>
    </location>
</feature>
<dbReference type="PANTHER" id="PTHR16515:SF68">
    <property type="entry name" value="PR DOMAIN ZINC FINGER PROTEIN 1"/>
    <property type="match status" value="1"/>
</dbReference>
<feature type="region of interest" description="Disordered" evidence="21">
    <location>
        <begin position="34"/>
        <end position="70"/>
    </location>
</feature>
<evidence type="ECO:0000259" key="23">
    <source>
        <dbReference type="PROSITE" id="PS50157"/>
    </source>
</evidence>
<dbReference type="FunFam" id="3.30.160.60:FF:000132">
    <property type="entry name" value="PR domain zinc finger protein 1"/>
    <property type="match status" value="1"/>
</dbReference>
<dbReference type="Pfam" id="PF21549">
    <property type="entry name" value="PRDM2_PR"/>
    <property type="match status" value="1"/>
</dbReference>
<dbReference type="InterPro" id="IPR016608">
    <property type="entry name" value="PRDM1"/>
</dbReference>
<keyword evidence="7" id="KW-0479">Metal-binding</keyword>
<dbReference type="PROSITE" id="PS50280">
    <property type="entry name" value="SET"/>
    <property type="match status" value="1"/>
</dbReference>
<dbReference type="PIRSF" id="PIRSF013212">
    <property type="entry name" value="PRDM1"/>
    <property type="match status" value="1"/>
</dbReference>
<dbReference type="CDD" id="cd19187">
    <property type="entry name" value="PR-SET_PRDM1"/>
    <property type="match status" value="1"/>
</dbReference>
<dbReference type="GO" id="GO:0000978">
    <property type="term" value="F:RNA polymerase II cis-regulatory region sequence-specific DNA binding"/>
    <property type="evidence" value="ECO:0007669"/>
    <property type="project" value="TreeGrafter"/>
</dbReference>
<feature type="region of interest" description="Disordered" evidence="21">
    <location>
        <begin position="561"/>
        <end position="608"/>
    </location>
</feature>
<evidence type="ECO:0000256" key="15">
    <source>
        <dbReference type="ARBA" id="ARBA00023163"/>
    </source>
</evidence>
<keyword evidence="2" id="KW-1017">Isopeptide bond</keyword>
<feature type="compositionally biased region" description="Polar residues" evidence="21">
    <location>
        <begin position="566"/>
        <end position="576"/>
    </location>
</feature>
<dbReference type="SUPFAM" id="SSF57667">
    <property type="entry name" value="beta-beta-alpha zinc fingers"/>
    <property type="match status" value="3"/>
</dbReference>